<dbReference type="EMBL" id="JAAAIP010000279">
    <property type="protein sequence ID" value="KAG0320529.1"/>
    <property type="molecule type" value="Genomic_DNA"/>
</dbReference>
<feature type="compositionally biased region" description="Basic residues" evidence="1">
    <location>
        <begin position="401"/>
        <end position="414"/>
    </location>
</feature>
<organism evidence="2 3">
    <name type="scientific">Dissophora globulifera</name>
    <dbReference type="NCBI Taxonomy" id="979702"/>
    <lineage>
        <taxon>Eukaryota</taxon>
        <taxon>Fungi</taxon>
        <taxon>Fungi incertae sedis</taxon>
        <taxon>Mucoromycota</taxon>
        <taxon>Mortierellomycotina</taxon>
        <taxon>Mortierellomycetes</taxon>
        <taxon>Mortierellales</taxon>
        <taxon>Mortierellaceae</taxon>
        <taxon>Dissophora</taxon>
    </lineage>
</organism>
<feature type="compositionally biased region" description="Basic and acidic residues" evidence="1">
    <location>
        <begin position="473"/>
        <end position="487"/>
    </location>
</feature>
<gene>
    <name evidence="2" type="ORF">BGZ99_004443</name>
</gene>
<evidence type="ECO:0000313" key="3">
    <source>
        <dbReference type="Proteomes" id="UP000738325"/>
    </source>
</evidence>
<name>A0A9P6RJQ6_9FUNG</name>
<sequence length="496" mass="57097">MQRTMTLRNGKVVMKERAQAMTSVDGALKAMIIAREESLQVAAEVDVMAIDDEDVRSTPPIDLQQVSIADARDHLQAAHGRHHQAVRRKLAILQRNSRAVDGGTIAQKQQFVDICSEVQYTKEKVEIWKSLISSRESTDDTLQDAASKNARAPPEQESAPKKQKYKELKLSPDFPRYHPKVEAHLMPKLEKGSGRIRTNVSEFLCEFKWWGEMKYEIEYFNTICYQLLSMANLDRQTAKAFRLVFINDLDGVWDWERCEQAFVNSALTPDQKAQEVADYVRSGREQTESFVQFHRRLVRHLQVYRVHDMPRYAGVPEMLKTSFPSLVMTVMKQGALIDKLMKRLDMPVPDTSSLEFIMDSIPFVDGPEECRDWESSKDFIERKYGSDYGKTRDPPGAQSLPKRRRRKSKARKPRSNVQELPSAQRQGTDRTENLPKNDAGVDVQKRGSRKRRRRRPKQVDASTAEATCKRKRGTDVGPEKSNEEKRITRAHKRGRH</sequence>
<protein>
    <submittedName>
        <fullName evidence="2">Uncharacterized protein</fullName>
    </submittedName>
</protein>
<proteinExistence type="predicted"/>
<feature type="compositionally biased region" description="Basic residues" evidence="1">
    <location>
        <begin position="446"/>
        <end position="456"/>
    </location>
</feature>
<evidence type="ECO:0000313" key="2">
    <source>
        <dbReference type="EMBL" id="KAG0320529.1"/>
    </source>
</evidence>
<feature type="region of interest" description="Disordered" evidence="1">
    <location>
        <begin position="384"/>
        <end position="496"/>
    </location>
</feature>
<keyword evidence="3" id="KW-1185">Reference proteome</keyword>
<accession>A0A9P6RJQ6</accession>
<comment type="caution">
    <text evidence="2">The sequence shown here is derived from an EMBL/GenBank/DDBJ whole genome shotgun (WGS) entry which is preliminary data.</text>
</comment>
<dbReference type="AlphaFoldDB" id="A0A9P6RJQ6"/>
<feature type="region of interest" description="Disordered" evidence="1">
    <location>
        <begin position="139"/>
        <end position="164"/>
    </location>
</feature>
<feature type="compositionally biased region" description="Basic and acidic residues" evidence="1">
    <location>
        <begin position="384"/>
        <end position="393"/>
    </location>
</feature>
<feature type="compositionally biased region" description="Polar residues" evidence="1">
    <location>
        <begin position="416"/>
        <end position="426"/>
    </location>
</feature>
<evidence type="ECO:0000256" key="1">
    <source>
        <dbReference type="SAM" id="MobiDB-lite"/>
    </source>
</evidence>
<dbReference type="OrthoDB" id="2418706at2759"/>
<dbReference type="Proteomes" id="UP000738325">
    <property type="component" value="Unassembled WGS sequence"/>
</dbReference>
<reference evidence="2" key="1">
    <citation type="journal article" date="2020" name="Fungal Divers.">
        <title>Resolving the Mortierellaceae phylogeny through synthesis of multi-gene phylogenetics and phylogenomics.</title>
        <authorList>
            <person name="Vandepol N."/>
            <person name="Liber J."/>
            <person name="Desiro A."/>
            <person name="Na H."/>
            <person name="Kennedy M."/>
            <person name="Barry K."/>
            <person name="Grigoriev I.V."/>
            <person name="Miller A.N."/>
            <person name="O'Donnell K."/>
            <person name="Stajich J.E."/>
            <person name="Bonito G."/>
        </authorList>
    </citation>
    <scope>NUCLEOTIDE SEQUENCE</scope>
    <source>
        <strain evidence="2">REB-010B</strain>
    </source>
</reference>